<dbReference type="Proteomes" id="UP001152888">
    <property type="component" value="Unassembled WGS sequence"/>
</dbReference>
<comment type="caution">
    <text evidence="2">The sequence shown here is derived from an EMBL/GenBank/DDBJ whole genome shotgun (WGS) entry which is preliminary data.</text>
</comment>
<evidence type="ECO:0000256" key="1">
    <source>
        <dbReference type="SAM" id="MobiDB-lite"/>
    </source>
</evidence>
<accession>A0A9P0LKJ9</accession>
<dbReference type="AlphaFoldDB" id="A0A9P0LKJ9"/>
<dbReference type="OrthoDB" id="5994at2759"/>
<gene>
    <name evidence="2" type="ORF">ACAOBT_LOCUS23218</name>
</gene>
<reference evidence="2" key="1">
    <citation type="submission" date="2022-03" db="EMBL/GenBank/DDBJ databases">
        <authorList>
            <person name="Sayadi A."/>
        </authorList>
    </citation>
    <scope>NUCLEOTIDE SEQUENCE</scope>
</reference>
<evidence type="ECO:0000313" key="2">
    <source>
        <dbReference type="EMBL" id="CAH1996455.1"/>
    </source>
</evidence>
<dbReference type="EMBL" id="CAKOFQ010007260">
    <property type="protein sequence ID" value="CAH1996455.1"/>
    <property type="molecule type" value="Genomic_DNA"/>
</dbReference>
<name>A0A9P0LKJ9_ACAOB</name>
<protein>
    <submittedName>
        <fullName evidence="2">Uncharacterized protein</fullName>
    </submittedName>
</protein>
<evidence type="ECO:0000313" key="3">
    <source>
        <dbReference type="Proteomes" id="UP001152888"/>
    </source>
</evidence>
<sequence>MCPLLTKSWISRPKKNRTKK</sequence>
<keyword evidence="3" id="KW-1185">Reference proteome</keyword>
<feature type="region of interest" description="Disordered" evidence="1">
    <location>
        <begin position="1"/>
        <end position="20"/>
    </location>
</feature>
<organism evidence="2 3">
    <name type="scientific">Acanthoscelides obtectus</name>
    <name type="common">Bean weevil</name>
    <name type="synonym">Bruchus obtectus</name>
    <dbReference type="NCBI Taxonomy" id="200917"/>
    <lineage>
        <taxon>Eukaryota</taxon>
        <taxon>Metazoa</taxon>
        <taxon>Ecdysozoa</taxon>
        <taxon>Arthropoda</taxon>
        <taxon>Hexapoda</taxon>
        <taxon>Insecta</taxon>
        <taxon>Pterygota</taxon>
        <taxon>Neoptera</taxon>
        <taxon>Endopterygota</taxon>
        <taxon>Coleoptera</taxon>
        <taxon>Polyphaga</taxon>
        <taxon>Cucujiformia</taxon>
        <taxon>Chrysomeloidea</taxon>
        <taxon>Chrysomelidae</taxon>
        <taxon>Bruchinae</taxon>
        <taxon>Bruchini</taxon>
        <taxon>Acanthoscelides</taxon>
    </lineage>
</organism>
<proteinExistence type="predicted"/>